<dbReference type="Proteomes" id="UP000198861">
    <property type="component" value="Unassembled WGS sequence"/>
</dbReference>
<feature type="region of interest" description="Disordered" evidence="1">
    <location>
        <begin position="83"/>
        <end position="102"/>
    </location>
</feature>
<proteinExistence type="predicted"/>
<name>A0A1I1A1L4_9GAMM</name>
<sequence length="102" mass="10677">MSAPNWNALLPSFEQIEAMPPEKLAAAATAADGYGMTIGFGIAAIGNLLAGAALNEDHGLDHEAVADLGWLLQSLGNLSAKLSDTGSGIDIERKRRNTTRED</sequence>
<keyword evidence="3" id="KW-1185">Reference proteome</keyword>
<comment type="caution">
    <text evidence="2">The sequence shown here is derived from an EMBL/GenBank/DDBJ whole genome shotgun (WGS) entry which is preliminary data.</text>
</comment>
<organism evidence="2 3">
    <name type="scientific">Azotobacter beijerinckii</name>
    <dbReference type="NCBI Taxonomy" id="170623"/>
    <lineage>
        <taxon>Bacteria</taxon>
        <taxon>Pseudomonadati</taxon>
        <taxon>Pseudomonadota</taxon>
        <taxon>Gammaproteobacteria</taxon>
        <taxon>Pseudomonadales</taxon>
        <taxon>Pseudomonadaceae</taxon>
        <taxon>Azotobacter</taxon>
    </lineage>
</organism>
<evidence type="ECO:0000313" key="2">
    <source>
        <dbReference type="EMBL" id="SFB31869.1"/>
    </source>
</evidence>
<evidence type="ECO:0000256" key="1">
    <source>
        <dbReference type="SAM" id="MobiDB-lite"/>
    </source>
</evidence>
<dbReference type="RefSeq" id="WP_091013598.1">
    <property type="nucleotide sequence ID" value="NZ_FOKJ01000033.1"/>
</dbReference>
<accession>A0A1I1A1L4</accession>
<reference evidence="2 3" key="1">
    <citation type="submission" date="2016-10" db="EMBL/GenBank/DDBJ databases">
        <authorList>
            <person name="Varghese N."/>
            <person name="Submissions S."/>
        </authorList>
    </citation>
    <scope>NUCLEOTIDE SEQUENCE [LARGE SCALE GENOMIC DNA]</scope>
    <source>
        <strain evidence="2 3">DSM 282</strain>
    </source>
</reference>
<evidence type="ECO:0000313" key="3">
    <source>
        <dbReference type="Proteomes" id="UP000198861"/>
    </source>
</evidence>
<dbReference type="EMBL" id="FOKJ01000033">
    <property type="protein sequence ID" value="SFB31869.1"/>
    <property type="molecule type" value="Genomic_DNA"/>
</dbReference>
<protein>
    <submittedName>
        <fullName evidence="2">Uncharacterized protein</fullName>
    </submittedName>
</protein>
<gene>
    <name evidence="2" type="ORF">SAMN04244571_02234</name>
</gene>
<feature type="compositionally biased region" description="Basic and acidic residues" evidence="1">
    <location>
        <begin position="90"/>
        <end position="102"/>
    </location>
</feature>